<accession>A0ABM7YGR9</accession>
<evidence type="ECO:0000313" key="1">
    <source>
        <dbReference type="EMBL" id="BDI03348.1"/>
    </source>
</evidence>
<protein>
    <submittedName>
        <fullName evidence="1">Uncharacterized protein</fullName>
    </submittedName>
</protein>
<keyword evidence="2" id="KW-1185">Reference proteome</keyword>
<name>A0ABM7YGR9_9BURK</name>
<dbReference type="Proteomes" id="UP001057498">
    <property type="component" value="Chromosome"/>
</dbReference>
<dbReference type="RefSeq" id="WP_251971641.1">
    <property type="nucleotide sequence ID" value="NZ_AP025730.1"/>
</dbReference>
<organism evidence="1 2">
    <name type="scientific">Sphaerotilus microaerophilus</name>
    <dbReference type="NCBI Taxonomy" id="2914710"/>
    <lineage>
        <taxon>Bacteria</taxon>
        <taxon>Pseudomonadati</taxon>
        <taxon>Pseudomonadota</taxon>
        <taxon>Betaproteobacteria</taxon>
        <taxon>Burkholderiales</taxon>
        <taxon>Sphaerotilaceae</taxon>
        <taxon>Sphaerotilus</taxon>
    </lineage>
</organism>
<proteinExistence type="predicted"/>
<sequence>MATSLSARAVLGTRTFLGWLPAVRQRLHRQGLALMHWLEQARCAQAQQRAARRERNAREACAAEGADLEFGQVELDGRRFGALYRGGELVYLLPEVDRL</sequence>
<evidence type="ECO:0000313" key="2">
    <source>
        <dbReference type="Proteomes" id="UP001057498"/>
    </source>
</evidence>
<dbReference type="EMBL" id="AP025730">
    <property type="protein sequence ID" value="BDI03348.1"/>
    <property type="molecule type" value="Genomic_DNA"/>
</dbReference>
<reference evidence="1" key="1">
    <citation type="submission" date="2022-04" db="EMBL/GenBank/DDBJ databases">
        <title>Whole genome sequence of Sphaerotilus sp. FB-5.</title>
        <authorList>
            <person name="Takeda M."/>
            <person name="Narihara S."/>
            <person name="Akimoto M."/>
            <person name="Akimoto R."/>
            <person name="Nishiyashiki S."/>
            <person name="Murakami T."/>
        </authorList>
    </citation>
    <scope>NUCLEOTIDE SEQUENCE</scope>
    <source>
        <strain evidence="1">FB-5</strain>
    </source>
</reference>
<gene>
    <name evidence="1" type="ORF">CATMQ487_03180</name>
</gene>